<comment type="subcellular location">
    <subcellularLocation>
        <location evidence="1">Membrane</location>
        <topology evidence="1">Multi-pass membrane protein</topology>
    </subcellularLocation>
</comment>
<feature type="chain" id="PRO_5024315674" evidence="12">
    <location>
        <begin position="21"/>
        <end position="489"/>
    </location>
</feature>
<organism evidence="14 15">
    <name type="scientific">Pyrus ussuriensis x Pyrus communis</name>
    <dbReference type="NCBI Taxonomy" id="2448454"/>
    <lineage>
        <taxon>Eukaryota</taxon>
        <taxon>Viridiplantae</taxon>
        <taxon>Streptophyta</taxon>
        <taxon>Embryophyta</taxon>
        <taxon>Tracheophyta</taxon>
        <taxon>Spermatophyta</taxon>
        <taxon>Magnoliopsida</taxon>
        <taxon>eudicotyledons</taxon>
        <taxon>Gunneridae</taxon>
        <taxon>Pentapetalae</taxon>
        <taxon>rosids</taxon>
        <taxon>fabids</taxon>
        <taxon>Rosales</taxon>
        <taxon>Rosaceae</taxon>
        <taxon>Amygdaloideae</taxon>
        <taxon>Maleae</taxon>
        <taxon>Pyrus</taxon>
    </lineage>
</organism>
<accession>A0A5N5H7B2</accession>
<dbReference type="PROSITE" id="PS50042">
    <property type="entry name" value="CNMP_BINDING_3"/>
    <property type="match status" value="1"/>
</dbReference>
<feature type="transmembrane region" description="Helical" evidence="11">
    <location>
        <begin position="146"/>
        <end position="170"/>
    </location>
</feature>
<keyword evidence="9" id="KW-0407">Ion channel</keyword>
<keyword evidence="7 11" id="KW-0472">Membrane</keyword>
<dbReference type="Gene3D" id="1.10.287.70">
    <property type="match status" value="1"/>
</dbReference>
<feature type="region of interest" description="Disordered" evidence="10">
    <location>
        <begin position="463"/>
        <end position="489"/>
    </location>
</feature>
<evidence type="ECO:0000256" key="12">
    <source>
        <dbReference type="SAM" id="SignalP"/>
    </source>
</evidence>
<dbReference type="SUPFAM" id="SSF51206">
    <property type="entry name" value="cAMP-binding domain-like"/>
    <property type="match status" value="1"/>
</dbReference>
<keyword evidence="4 11" id="KW-0812">Transmembrane</keyword>
<dbReference type="Gene3D" id="2.60.120.10">
    <property type="entry name" value="Jelly Rolls"/>
    <property type="match status" value="1"/>
</dbReference>
<evidence type="ECO:0000256" key="2">
    <source>
        <dbReference type="ARBA" id="ARBA00010486"/>
    </source>
</evidence>
<evidence type="ECO:0000256" key="1">
    <source>
        <dbReference type="ARBA" id="ARBA00004141"/>
    </source>
</evidence>
<evidence type="ECO:0000256" key="3">
    <source>
        <dbReference type="ARBA" id="ARBA00022448"/>
    </source>
</evidence>
<comment type="similarity">
    <text evidence="2">Belongs to the cyclic nucleotide-gated cation channel (TC 1.A.1.5) family.</text>
</comment>
<evidence type="ECO:0000256" key="11">
    <source>
        <dbReference type="SAM" id="Phobius"/>
    </source>
</evidence>
<keyword evidence="6" id="KW-0406">Ion transport</keyword>
<dbReference type="CDD" id="cd00038">
    <property type="entry name" value="CAP_ED"/>
    <property type="match status" value="1"/>
</dbReference>
<dbReference type="PANTHER" id="PTHR45651:SF68">
    <property type="entry name" value="ION TRANSPORT DOMAIN-CONTAINING PROTEIN"/>
    <property type="match status" value="1"/>
</dbReference>
<dbReference type="SUPFAM" id="SSF81324">
    <property type="entry name" value="Voltage-gated potassium channels"/>
    <property type="match status" value="1"/>
</dbReference>
<evidence type="ECO:0000259" key="13">
    <source>
        <dbReference type="PROSITE" id="PS50042"/>
    </source>
</evidence>
<keyword evidence="12" id="KW-0732">Signal</keyword>
<evidence type="ECO:0000256" key="9">
    <source>
        <dbReference type="ARBA" id="ARBA00023303"/>
    </source>
</evidence>
<evidence type="ECO:0000256" key="6">
    <source>
        <dbReference type="ARBA" id="ARBA00023065"/>
    </source>
</evidence>
<dbReference type="Proteomes" id="UP000327157">
    <property type="component" value="Unassembled WGS sequence"/>
</dbReference>
<keyword evidence="15" id="KW-1185">Reference proteome</keyword>
<evidence type="ECO:0000256" key="8">
    <source>
        <dbReference type="ARBA" id="ARBA00023286"/>
    </source>
</evidence>
<feature type="transmembrane region" description="Helical" evidence="11">
    <location>
        <begin position="85"/>
        <end position="104"/>
    </location>
</feature>
<evidence type="ECO:0000313" key="14">
    <source>
        <dbReference type="EMBL" id="KAB2623869.1"/>
    </source>
</evidence>
<keyword evidence="3" id="KW-0813">Transport</keyword>
<sequence length="489" mass="55170">MWNALFMLSCVLVSPDPLFCYVVNFKDDEKCLQMDERLKIVALVLRSLTDVIFLVHLICEILALKMSTSKNEQSEAGKQRLQSMLSIITDVLALIPFPQLAVLMFYGSEFVENKTLVNVFLLGQYVPRVIRIHLSGKVFKRMNGRWANCVFNLSLYIFAGHVLGAVWYLFSIQRAVSCWYKACVKCIGNCEGILYCNNVNTARPLNQICSAIENSTANVAEYLKDSCPLDTPDGASPPFNFGIFLDSLKNENPDQEFGQKFVYSFWWGLRNLSNFGTNLVTSTYVLENLFAILISVIGLLLFIYLIGNVEVFMQTGATQTLYMGQQRKKKKEAIKTLKEIPMLKDMDEEVLKMMCDYLKPATYVKNSFVFRTGDPLDCMLLIIEGTMWTYTSSDSHAGQVISSMAIKALRKGDFYGEELLDCASDFTQVPVSSKHVKSHTKVEALVLMAEDLVSILRQHGDLLNRNNPEKAQRRPPPSPAEIGDDNSSK</sequence>
<dbReference type="InterPro" id="IPR005821">
    <property type="entry name" value="Ion_trans_dom"/>
</dbReference>
<dbReference type="SMART" id="SM00100">
    <property type="entry name" value="cNMP"/>
    <property type="match status" value="1"/>
</dbReference>
<proteinExistence type="inferred from homology"/>
<evidence type="ECO:0000256" key="7">
    <source>
        <dbReference type="ARBA" id="ARBA00023136"/>
    </source>
</evidence>
<dbReference type="GO" id="GO:0005216">
    <property type="term" value="F:monoatomic ion channel activity"/>
    <property type="evidence" value="ECO:0007669"/>
    <property type="project" value="InterPro"/>
</dbReference>
<feature type="compositionally biased region" description="Basic and acidic residues" evidence="10">
    <location>
        <begin position="463"/>
        <end position="472"/>
    </location>
</feature>
<dbReference type="Pfam" id="PF00520">
    <property type="entry name" value="Ion_trans"/>
    <property type="match status" value="1"/>
</dbReference>
<reference evidence="14 15" key="2">
    <citation type="submission" date="2019-11" db="EMBL/GenBank/DDBJ databases">
        <title>A de novo genome assembly of a pear dwarfing rootstock.</title>
        <authorList>
            <person name="Wang F."/>
            <person name="Wang J."/>
            <person name="Li S."/>
            <person name="Zhang Y."/>
            <person name="Fang M."/>
            <person name="Ma L."/>
            <person name="Zhao Y."/>
            <person name="Jiang S."/>
        </authorList>
    </citation>
    <scope>NUCLEOTIDE SEQUENCE [LARGE SCALE GENOMIC DNA]</scope>
    <source>
        <strain evidence="14">S2</strain>
        <tissue evidence="14">Leaf</tissue>
    </source>
</reference>
<feature type="transmembrane region" description="Helical" evidence="11">
    <location>
        <begin position="44"/>
        <end position="64"/>
    </location>
</feature>
<dbReference type="InterPro" id="IPR014710">
    <property type="entry name" value="RmlC-like_jellyroll"/>
</dbReference>
<dbReference type="InterPro" id="IPR000595">
    <property type="entry name" value="cNMP-bd_dom"/>
</dbReference>
<comment type="caution">
    <text evidence="14">The sequence shown here is derived from an EMBL/GenBank/DDBJ whole genome shotgun (WGS) entry which is preliminary data.</text>
</comment>
<dbReference type="OrthoDB" id="10380349at2759"/>
<evidence type="ECO:0000313" key="15">
    <source>
        <dbReference type="Proteomes" id="UP000327157"/>
    </source>
</evidence>
<evidence type="ECO:0000256" key="4">
    <source>
        <dbReference type="ARBA" id="ARBA00022692"/>
    </source>
</evidence>
<dbReference type="PANTHER" id="PTHR45651">
    <property type="entry name" value="CYCLIC NUCLEOTIDE-GATED ION CHANNEL 15-RELATED-RELATED"/>
    <property type="match status" value="1"/>
</dbReference>
<dbReference type="EMBL" id="SMOL01000164">
    <property type="protein sequence ID" value="KAB2623869.1"/>
    <property type="molecule type" value="Genomic_DNA"/>
</dbReference>
<dbReference type="AlphaFoldDB" id="A0A5N5H7B2"/>
<protein>
    <submittedName>
        <fullName evidence="14">Cyclic nucleotide-gated ion channel 1-like</fullName>
    </submittedName>
</protein>
<keyword evidence="8" id="KW-1071">Ligand-gated ion channel</keyword>
<name>A0A5N5H7B2_9ROSA</name>
<reference evidence="14 15" key="1">
    <citation type="submission" date="2019-09" db="EMBL/GenBank/DDBJ databases">
        <authorList>
            <person name="Ou C."/>
        </authorList>
    </citation>
    <scope>NUCLEOTIDE SEQUENCE [LARGE SCALE GENOMIC DNA]</scope>
    <source>
        <strain evidence="14">S2</strain>
        <tissue evidence="14">Leaf</tissue>
    </source>
</reference>
<evidence type="ECO:0000256" key="5">
    <source>
        <dbReference type="ARBA" id="ARBA00022989"/>
    </source>
</evidence>
<feature type="transmembrane region" description="Helical" evidence="11">
    <location>
        <begin position="289"/>
        <end position="307"/>
    </location>
</feature>
<feature type="domain" description="Cyclic nucleotide-binding" evidence="13">
    <location>
        <begin position="342"/>
        <end position="473"/>
    </location>
</feature>
<dbReference type="InterPro" id="IPR018490">
    <property type="entry name" value="cNMP-bd_dom_sf"/>
</dbReference>
<dbReference type="GO" id="GO:0016020">
    <property type="term" value="C:membrane"/>
    <property type="evidence" value="ECO:0007669"/>
    <property type="project" value="UniProtKB-SubCell"/>
</dbReference>
<gene>
    <name evidence="14" type="ORF">D8674_040229</name>
</gene>
<evidence type="ECO:0000256" key="10">
    <source>
        <dbReference type="SAM" id="MobiDB-lite"/>
    </source>
</evidence>
<feature type="signal peptide" evidence="12">
    <location>
        <begin position="1"/>
        <end position="20"/>
    </location>
</feature>
<keyword evidence="5 11" id="KW-1133">Transmembrane helix</keyword>